<proteinExistence type="predicted"/>
<sequence>FKIKFLYVLKSNQFLFQIKMATDLYFYAKTGIFVFDLVKMMYNKYTKKSSDDITHPVPLRKNISHEDEDTISKRLDDLYKIIKQNYKIFDDVCTRDRIQIRWIKGNKEVASMTYI</sequence>
<dbReference type="AlphaFoldDB" id="A0A1B6BY10"/>
<dbReference type="EMBL" id="GEDC01031160">
    <property type="protein sequence ID" value="JAS06138.1"/>
    <property type="molecule type" value="Transcribed_RNA"/>
</dbReference>
<organism evidence="1">
    <name type="scientific">Clastoptera arizonana</name>
    <name type="common">Arizona spittle bug</name>
    <dbReference type="NCBI Taxonomy" id="38151"/>
    <lineage>
        <taxon>Eukaryota</taxon>
        <taxon>Metazoa</taxon>
        <taxon>Ecdysozoa</taxon>
        <taxon>Arthropoda</taxon>
        <taxon>Hexapoda</taxon>
        <taxon>Insecta</taxon>
        <taxon>Pterygota</taxon>
        <taxon>Neoptera</taxon>
        <taxon>Paraneoptera</taxon>
        <taxon>Hemiptera</taxon>
        <taxon>Auchenorrhyncha</taxon>
        <taxon>Cercopoidea</taxon>
        <taxon>Clastopteridae</taxon>
        <taxon>Clastoptera</taxon>
    </lineage>
</organism>
<reference evidence="1" key="1">
    <citation type="submission" date="2015-12" db="EMBL/GenBank/DDBJ databases">
        <title>De novo transcriptome assembly of four potential Pierce s Disease insect vectors from Arizona vineyards.</title>
        <authorList>
            <person name="Tassone E.E."/>
        </authorList>
    </citation>
    <scope>NUCLEOTIDE SEQUENCE</scope>
</reference>
<name>A0A1B6BY10_9HEMI</name>
<evidence type="ECO:0000313" key="1">
    <source>
        <dbReference type="EMBL" id="JAS06138.1"/>
    </source>
</evidence>
<accession>A0A1B6BY10</accession>
<gene>
    <name evidence="1" type="ORF">g.5749</name>
</gene>
<protein>
    <submittedName>
        <fullName evidence="1">Uncharacterized protein</fullName>
    </submittedName>
</protein>
<feature type="non-terminal residue" evidence="1">
    <location>
        <position position="1"/>
    </location>
</feature>